<evidence type="ECO:0000313" key="1">
    <source>
        <dbReference type="EMBL" id="KAF7575110.1"/>
    </source>
</evidence>
<gene>
    <name evidence="1" type="ORF">PtrM4_067340</name>
</gene>
<dbReference type="KEGG" id="ptrr:90955572"/>
<protein>
    <submittedName>
        <fullName evidence="1">Uncharacterized protein</fullName>
    </submittedName>
</protein>
<organism evidence="1 2">
    <name type="scientific">Pyrenophora tritici-repentis</name>
    <dbReference type="NCBI Taxonomy" id="45151"/>
    <lineage>
        <taxon>Eukaryota</taxon>
        <taxon>Fungi</taxon>
        <taxon>Dikarya</taxon>
        <taxon>Ascomycota</taxon>
        <taxon>Pezizomycotina</taxon>
        <taxon>Dothideomycetes</taxon>
        <taxon>Pleosporomycetidae</taxon>
        <taxon>Pleosporales</taxon>
        <taxon>Pleosporineae</taxon>
        <taxon>Pleosporaceae</taxon>
        <taxon>Pyrenophora</taxon>
    </lineage>
</organism>
<proteinExistence type="predicted"/>
<dbReference type="Proteomes" id="UP000245464">
    <property type="component" value="Chromosome 2"/>
</dbReference>
<reference evidence="1 2" key="1">
    <citation type="journal article" date="2018" name="BMC Genomics">
        <title>Comparative genomics of the wheat fungal pathogen Pyrenophora tritici-repentis reveals chromosomal variations and genome plasticity.</title>
        <authorList>
            <person name="Moolhuijzen P."/>
            <person name="See P.T."/>
            <person name="Hane J.K."/>
            <person name="Shi G."/>
            <person name="Liu Z."/>
            <person name="Oliver R.P."/>
            <person name="Moffat C.S."/>
        </authorList>
    </citation>
    <scope>NUCLEOTIDE SEQUENCE [LARGE SCALE GENOMIC DNA]</scope>
    <source>
        <strain evidence="1">M4</strain>
    </source>
</reference>
<accession>A0A834VT69</accession>
<sequence length="110" mass="12215">MTQLDVAEPFGHDIQKRSIESDRRTNKRNYYPRLSRVVGFCYLPAPFAPPAAKEYARAATVSTHANAVSRAPSRFSSELFACCVLYPVDGGEVFITLDFSDFFDNGGGRT</sequence>
<comment type="caution">
    <text evidence="1">The sequence shown here is derived from an EMBL/GenBank/DDBJ whole genome shotgun (WGS) entry which is preliminary data.</text>
</comment>
<dbReference type="RefSeq" id="XP_065964396.1">
    <property type="nucleotide sequence ID" value="XM_066105769.1"/>
</dbReference>
<dbReference type="EMBL" id="NQIK02000002">
    <property type="protein sequence ID" value="KAF7575110.1"/>
    <property type="molecule type" value="Genomic_DNA"/>
</dbReference>
<dbReference type="GeneID" id="90955572"/>
<dbReference type="AlphaFoldDB" id="A0A834VT69"/>
<evidence type="ECO:0000313" key="2">
    <source>
        <dbReference type="Proteomes" id="UP000245464"/>
    </source>
</evidence>
<name>A0A834VT69_9PLEO</name>